<accession>A0A939G2M7</accession>
<dbReference type="EMBL" id="JAFMYU010000005">
    <property type="protein sequence ID" value="MBO0930934.1"/>
    <property type="molecule type" value="Genomic_DNA"/>
</dbReference>
<organism evidence="1 2">
    <name type="scientific">Fibrella aquatilis</name>
    <dbReference type="NCBI Taxonomy" id="2817059"/>
    <lineage>
        <taxon>Bacteria</taxon>
        <taxon>Pseudomonadati</taxon>
        <taxon>Bacteroidota</taxon>
        <taxon>Cytophagia</taxon>
        <taxon>Cytophagales</taxon>
        <taxon>Spirosomataceae</taxon>
        <taxon>Fibrella</taxon>
    </lineage>
</organism>
<dbReference type="AlphaFoldDB" id="A0A939G2M7"/>
<protein>
    <submittedName>
        <fullName evidence="1">Uncharacterized protein</fullName>
    </submittedName>
</protein>
<reference evidence="1 2" key="1">
    <citation type="submission" date="2021-03" db="EMBL/GenBank/DDBJ databases">
        <title>Fibrella sp. HMF5036 genome sequencing and assembly.</title>
        <authorList>
            <person name="Kang H."/>
            <person name="Kim H."/>
            <person name="Bae S."/>
            <person name="Joh K."/>
        </authorList>
    </citation>
    <scope>NUCLEOTIDE SEQUENCE [LARGE SCALE GENOMIC DNA]</scope>
    <source>
        <strain evidence="1 2">HMF5036</strain>
    </source>
</reference>
<proteinExistence type="predicted"/>
<evidence type="ECO:0000313" key="1">
    <source>
        <dbReference type="EMBL" id="MBO0930934.1"/>
    </source>
</evidence>
<dbReference type="RefSeq" id="WP_207334903.1">
    <property type="nucleotide sequence ID" value="NZ_JAFMYU010000005.1"/>
</dbReference>
<keyword evidence="2" id="KW-1185">Reference proteome</keyword>
<comment type="caution">
    <text evidence="1">The sequence shown here is derived from an EMBL/GenBank/DDBJ whole genome shotgun (WGS) entry which is preliminary data.</text>
</comment>
<gene>
    <name evidence="1" type="ORF">J2I48_08025</name>
</gene>
<evidence type="ECO:0000313" key="2">
    <source>
        <dbReference type="Proteomes" id="UP000664795"/>
    </source>
</evidence>
<name>A0A939G2M7_9BACT</name>
<dbReference type="Proteomes" id="UP000664795">
    <property type="component" value="Unassembled WGS sequence"/>
</dbReference>
<sequence length="80" mass="8859">MKTALVVSILWAATSLSGYGIGRPHNLFAARKAILERRANSAANRAGIGTETKPARGLRDLSRYSYIFLPRFSQIPQVRE</sequence>